<name>A0A9P5P7Y2_9AGAR</name>
<reference evidence="1" key="1">
    <citation type="submission" date="2020-11" db="EMBL/GenBank/DDBJ databases">
        <authorList>
            <consortium name="DOE Joint Genome Institute"/>
            <person name="Ahrendt S."/>
            <person name="Riley R."/>
            <person name="Andreopoulos W."/>
            <person name="Labutti K."/>
            <person name="Pangilinan J."/>
            <person name="Ruiz-Duenas F.J."/>
            <person name="Barrasa J.M."/>
            <person name="Sanchez-Garcia M."/>
            <person name="Camarero S."/>
            <person name="Miyauchi S."/>
            <person name="Serrano A."/>
            <person name="Linde D."/>
            <person name="Babiker R."/>
            <person name="Drula E."/>
            <person name="Ayuso-Fernandez I."/>
            <person name="Pacheco R."/>
            <person name="Padilla G."/>
            <person name="Ferreira P."/>
            <person name="Barriuso J."/>
            <person name="Kellner H."/>
            <person name="Castanera R."/>
            <person name="Alfaro M."/>
            <person name="Ramirez L."/>
            <person name="Pisabarro A.G."/>
            <person name="Kuo A."/>
            <person name="Tritt A."/>
            <person name="Lipzen A."/>
            <person name="He G."/>
            <person name="Yan M."/>
            <person name="Ng V."/>
            <person name="Cullen D."/>
            <person name="Martin F."/>
            <person name="Rosso M.-N."/>
            <person name="Henrissat B."/>
            <person name="Hibbett D."/>
            <person name="Martinez A.T."/>
            <person name="Grigoriev I.V."/>
        </authorList>
    </citation>
    <scope>NUCLEOTIDE SEQUENCE</scope>
    <source>
        <strain evidence="1">AH 40177</strain>
    </source>
</reference>
<keyword evidence="2" id="KW-1185">Reference proteome</keyword>
<protein>
    <submittedName>
        <fullName evidence="1">Uncharacterized protein</fullName>
    </submittedName>
</protein>
<dbReference type="InterPro" id="IPR046521">
    <property type="entry name" value="DUF6698"/>
</dbReference>
<proteinExistence type="predicted"/>
<sequence>MSDNNGDISDVSEDPEFIPYTLPSVENITMYDRQLALAKRQKTSRKDAAADSDPLLNHELIVKLGKKYVVTVFPWPSADMFMCRPLPDSPEPESSERFENGKFEMGLVRELHLYLNDRALCKLAADYAPFRQKFIHQAKQGHAAMLHTVRDCAYLIMSEIDMQPDVWILKAGSPLRRDSTVLKALLEFPGSSAANSPFSPIFYPNMERDNTKLFMNEYQPKILRAIFFGKQSLSSDPSTFNYGTSLVGMLWGVKSVNNACIALSAMITQFLLSDDTEFNPVGKNSKMNYKKDYIAYRTFLNGLNGTNYLQMLYVFKFAFRLADNELSPGLYFCSSVNRAGFGLADPLAIPEANNLDMSIIIRRAVKGEVGVVVVGLVEAEVRVRPKFQRAIAKEKPWAAAVLRRKNNLRPVP</sequence>
<dbReference type="EMBL" id="JADNRY010000271">
    <property type="protein sequence ID" value="KAF9059916.1"/>
    <property type="molecule type" value="Genomic_DNA"/>
</dbReference>
<accession>A0A9P5P7Y2</accession>
<dbReference type="AlphaFoldDB" id="A0A9P5P7Y2"/>
<comment type="caution">
    <text evidence="1">The sequence shown here is derived from an EMBL/GenBank/DDBJ whole genome shotgun (WGS) entry which is preliminary data.</text>
</comment>
<dbReference type="Proteomes" id="UP000772434">
    <property type="component" value="Unassembled WGS sequence"/>
</dbReference>
<evidence type="ECO:0000313" key="2">
    <source>
        <dbReference type="Proteomes" id="UP000772434"/>
    </source>
</evidence>
<gene>
    <name evidence="1" type="ORF">BDP27DRAFT_1371004</name>
</gene>
<organism evidence="1 2">
    <name type="scientific">Rhodocollybia butyracea</name>
    <dbReference type="NCBI Taxonomy" id="206335"/>
    <lineage>
        <taxon>Eukaryota</taxon>
        <taxon>Fungi</taxon>
        <taxon>Dikarya</taxon>
        <taxon>Basidiomycota</taxon>
        <taxon>Agaricomycotina</taxon>
        <taxon>Agaricomycetes</taxon>
        <taxon>Agaricomycetidae</taxon>
        <taxon>Agaricales</taxon>
        <taxon>Marasmiineae</taxon>
        <taxon>Omphalotaceae</taxon>
        <taxon>Rhodocollybia</taxon>
    </lineage>
</organism>
<evidence type="ECO:0000313" key="1">
    <source>
        <dbReference type="EMBL" id="KAF9059916.1"/>
    </source>
</evidence>
<dbReference type="OrthoDB" id="3231188at2759"/>
<dbReference type="Pfam" id="PF20414">
    <property type="entry name" value="DUF6698"/>
    <property type="match status" value="1"/>
</dbReference>